<dbReference type="GO" id="GO:0022857">
    <property type="term" value="F:transmembrane transporter activity"/>
    <property type="evidence" value="ECO:0007669"/>
    <property type="project" value="InterPro"/>
</dbReference>
<evidence type="ECO:0000313" key="11">
    <source>
        <dbReference type="Proteomes" id="UP000295525"/>
    </source>
</evidence>
<name>A0A4R3LSG7_9BURK</name>
<keyword evidence="7 9" id="KW-0472">Membrane</keyword>
<evidence type="ECO:0000313" key="10">
    <source>
        <dbReference type="EMBL" id="TCT02756.1"/>
    </source>
</evidence>
<keyword evidence="3" id="KW-1003">Cell membrane</keyword>
<feature type="transmembrane region" description="Helical" evidence="9">
    <location>
        <begin position="266"/>
        <end position="285"/>
    </location>
</feature>
<sequence length="291" mass="30622">MLEYSIVAGLLFGLYFSLVGLGLNLVFGVMRIVNLAHGDFVMLGALAAVGCYSAYAISPIAAAVLSLFAFAIVGFPLYYLLVPRLLRSSDPEMLSIILFFGLSQVIESLTTIVVGPSERSIPGRALGGGPVHLLGQTFPSAWVISAVASGIAVMLLFLYLYHTRAGRLTRAVMVDRNEALATGIDVDRISALAFGIGLGLAAVAGCFAPFMLGSVTPAIGVNLTIQSFTVIIVGSLGSPLGTVLGGLIYGVSLMLMQTYFSSWAGLLPYLLLIAILLVRPSGLLGRKVRYV</sequence>
<dbReference type="OrthoDB" id="9807115at2"/>
<dbReference type="GO" id="GO:0006865">
    <property type="term" value="P:amino acid transport"/>
    <property type="evidence" value="ECO:0007669"/>
    <property type="project" value="UniProtKB-KW"/>
</dbReference>
<feature type="transmembrane region" description="Helical" evidence="9">
    <location>
        <begin position="6"/>
        <end position="28"/>
    </location>
</feature>
<dbReference type="PANTHER" id="PTHR11795">
    <property type="entry name" value="BRANCHED-CHAIN AMINO ACID TRANSPORT SYSTEM PERMEASE PROTEIN LIVH"/>
    <property type="match status" value="1"/>
</dbReference>
<keyword evidence="2" id="KW-0813">Transport</keyword>
<comment type="caution">
    <text evidence="10">The sequence shown here is derived from an EMBL/GenBank/DDBJ whole genome shotgun (WGS) entry which is preliminary data.</text>
</comment>
<feature type="transmembrane region" description="Helical" evidence="9">
    <location>
        <begin position="93"/>
        <end position="114"/>
    </location>
</feature>
<organism evidence="10 11">
    <name type="scientific">Paralcaligenes ureilyticus</name>
    <dbReference type="NCBI Taxonomy" id="627131"/>
    <lineage>
        <taxon>Bacteria</taxon>
        <taxon>Pseudomonadati</taxon>
        <taxon>Pseudomonadota</taxon>
        <taxon>Betaproteobacteria</taxon>
        <taxon>Burkholderiales</taxon>
        <taxon>Alcaligenaceae</taxon>
        <taxon>Paralcaligenes</taxon>
    </lineage>
</organism>
<accession>A0A4R3LSG7</accession>
<evidence type="ECO:0000256" key="9">
    <source>
        <dbReference type="SAM" id="Phobius"/>
    </source>
</evidence>
<evidence type="ECO:0000256" key="3">
    <source>
        <dbReference type="ARBA" id="ARBA00022475"/>
    </source>
</evidence>
<reference evidence="10 11" key="1">
    <citation type="submission" date="2019-03" db="EMBL/GenBank/DDBJ databases">
        <title>Genomic Encyclopedia of Type Strains, Phase IV (KMG-IV): sequencing the most valuable type-strain genomes for metagenomic binning, comparative biology and taxonomic classification.</title>
        <authorList>
            <person name="Goeker M."/>
        </authorList>
    </citation>
    <scope>NUCLEOTIDE SEQUENCE [LARGE SCALE GENOMIC DNA]</scope>
    <source>
        <strain evidence="10 11">DSM 24591</strain>
    </source>
</reference>
<dbReference type="RefSeq" id="WP_132584811.1">
    <property type="nucleotide sequence ID" value="NZ_SMAJ01000017.1"/>
</dbReference>
<feature type="transmembrane region" description="Helical" evidence="9">
    <location>
        <begin position="141"/>
        <end position="161"/>
    </location>
</feature>
<keyword evidence="11" id="KW-1185">Reference proteome</keyword>
<comment type="subcellular location">
    <subcellularLocation>
        <location evidence="1">Cell membrane</location>
        <topology evidence="1">Multi-pass membrane protein</topology>
    </subcellularLocation>
</comment>
<dbReference type="InterPro" id="IPR001851">
    <property type="entry name" value="ABC_transp_permease"/>
</dbReference>
<dbReference type="EMBL" id="SMAJ01000017">
    <property type="protein sequence ID" value="TCT02756.1"/>
    <property type="molecule type" value="Genomic_DNA"/>
</dbReference>
<protein>
    <submittedName>
        <fullName evidence="10">Amino acid/amide ABC transporter membrane protein 1 (HAAT family)</fullName>
    </submittedName>
</protein>
<comment type="similarity">
    <text evidence="8">Belongs to the binding-protein-dependent transport system permease family. LivHM subfamily.</text>
</comment>
<keyword evidence="4 9" id="KW-0812">Transmembrane</keyword>
<dbReference type="GO" id="GO:0005886">
    <property type="term" value="C:plasma membrane"/>
    <property type="evidence" value="ECO:0007669"/>
    <property type="project" value="UniProtKB-SubCell"/>
</dbReference>
<evidence type="ECO:0000256" key="8">
    <source>
        <dbReference type="ARBA" id="ARBA00037998"/>
    </source>
</evidence>
<evidence type="ECO:0000256" key="5">
    <source>
        <dbReference type="ARBA" id="ARBA00022970"/>
    </source>
</evidence>
<dbReference type="InterPro" id="IPR052157">
    <property type="entry name" value="BCAA_transport_permease"/>
</dbReference>
<evidence type="ECO:0000256" key="4">
    <source>
        <dbReference type="ARBA" id="ARBA00022692"/>
    </source>
</evidence>
<evidence type="ECO:0000256" key="6">
    <source>
        <dbReference type="ARBA" id="ARBA00022989"/>
    </source>
</evidence>
<evidence type="ECO:0000256" key="2">
    <source>
        <dbReference type="ARBA" id="ARBA00022448"/>
    </source>
</evidence>
<feature type="transmembrane region" description="Helical" evidence="9">
    <location>
        <begin position="40"/>
        <end position="57"/>
    </location>
</feature>
<gene>
    <name evidence="10" type="ORF">EDC26_11731</name>
</gene>
<dbReference type="PANTHER" id="PTHR11795:SF445">
    <property type="entry name" value="AMINO ACID ABC TRANSPORTER PERMEASE PROTEIN"/>
    <property type="match status" value="1"/>
</dbReference>
<dbReference type="Pfam" id="PF02653">
    <property type="entry name" value="BPD_transp_2"/>
    <property type="match status" value="1"/>
</dbReference>
<feature type="transmembrane region" description="Helical" evidence="9">
    <location>
        <begin position="191"/>
        <end position="212"/>
    </location>
</feature>
<evidence type="ECO:0000256" key="1">
    <source>
        <dbReference type="ARBA" id="ARBA00004651"/>
    </source>
</evidence>
<dbReference type="AlphaFoldDB" id="A0A4R3LSG7"/>
<dbReference type="Proteomes" id="UP000295525">
    <property type="component" value="Unassembled WGS sequence"/>
</dbReference>
<dbReference type="CDD" id="cd06582">
    <property type="entry name" value="TM_PBP1_LivH_like"/>
    <property type="match status" value="1"/>
</dbReference>
<proteinExistence type="inferred from homology"/>
<feature type="transmembrane region" description="Helical" evidence="9">
    <location>
        <begin position="63"/>
        <end position="81"/>
    </location>
</feature>
<evidence type="ECO:0000256" key="7">
    <source>
        <dbReference type="ARBA" id="ARBA00023136"/>
    </source>
</evidence>
<keyword evidence="5" id="KW-0029">Amino-acid transport</keyword>
<keyword evidence="6 9" id="KW-1133">Transmembrane helix</keyword>